<dbReference type="SUPFAM" id="SSF55298">
    <property type="entry name" value="YjgF-like"/>
    <property type="match status" value="1"/>
</dbReference>
<dbReference type="PANTHER" id="PTHR11803">
    <property type="entry name" value="2-IMINOBUTANOATE/2-IMINOPROPANOATE DEAMINASE RIDA"/>
    <property type="match status" value="1"/>
</dbReference>
<dbReference type="OrthoDB" id="309640at2759"/>
<proteinExistence type="predicted"/>
<gene>
    <name evidence="1" type="ORF">CSOL1703_00005866</name>
</gene>
<evidence type="ECO:0008006" key="3">
    <source>
        <dbReference type="Google" id="ProtNLM"/>
    </source>
</evidence>
<dbReference type="Pfam" id="PF01042">
    <property type="entry name" value="Ribonuc_L-PSP"/>
    <property type="match status" value="1"/>
</dbReference>
<dbReference type="PANTHER" id="PTHR11803:SF39">
    <property type="entry name" value="2-IMINOBUTANOATE_2-IMINOPROPANOATE DEAMINASE"/>
    <property type="match status" value="1"/>
</dbReference>
<keyword evidence="2" id="KW-1185">Reference proteome</keyword>
<dbReference type="Proteomes" id="UP000775872">
    <property type="component" value="Unassembled WGS sequence"/>
</dbReference>
<dbReference type="InterPro" id="IPR006175">
    <property type="entry name" value="YjgF/YER057c/UK114"/>
</dbReference>
<accession>A0A9N9ZI50</accession>
<dbReference type="GO" id="GO:0005739">
    <property type="term" value="C:mitochondrion"/>
    <property type="evidence" value="ECO:0007669"/>
    <property type="project" value="TreeGrafter"/>
</dbReference>
<dbReference type="InterPro" id="IPR035959">
    <property type="entry name" value="RutC-like_sf"/>
</dbReference>
<reference evidence="1" key="1">
    <citation type="submission" date="2021-10" db="EMBL/GenBank/DDBJ databases">
        <authorList>
            <person name="Piombo E."/>
        </authorList>
    </citation>
    <scope>NUCLEOTIDE SEQUENCE</scope>
</reference>
<evidence type="ECO:0000313" key="1">
    <source>
        <dbReference type="EMBL" id="CAH0055932.1"/>
    </source>
</evidence>
<evidence type="ECO:0000313" key="2">
    <source>
        <dbReference type="Proteomes" id="UP000775872"/>
    </source>
</evidence>
<dbReference type="GO" id="GO:0019239">
    <property type="term" value="F:deaminase activity"/>
    <property type="evidence" value="ECO:0007669"/>
    <property type="project" value="TreeGrafter"/>
</dbReference>
<name>A0A9N9ZI50_9HYPO</name>
<dbReference type="GO" id="GO:0005829">
    <property type="term" value="C:cytosol"/>
    <property type="evidence" value="ECO:0007669"/>
    <property type="project" value="TreeGrafter"/>
</dbReference>
<dbReference type="Gene3D" id="3.30.1330.40">
    <property type="entry name" value="RutC-like"/>
    <property type="match status" value="1"/>
</dbReference>
<sequence>MASIQYTQLSGPVGDMYDGGGISHAAIIPASAKRVITSGEGGLDQETGKLVTSSVEDQVRAAFKLVDRILKDAGVTRGVEGVYKWTALVLDMKNEAVLMKVFNELCPNTKPTFMTFAVAGLALEGMEVELQAEALIY</sequence>
<comment type="caution">
    <text evidence="1">The sequence shown here is derived from an EMBL/GenBank/DDBJ whole genome shotgun (WGS) entry which is preliminary data.</text>
</comment>
<protein>
    <recommendedName>
        <fullName evidence="3">YjgF-like protein</fullName>
    </recommendedName>
</protein>
<dbReference type="EMBL" id="CABFOC020000063">
    <property type="protein sequence ID" value="CAH0055932.1"/>
    <property type="molecule type" value="Genomic_DNA"/>
</dbReference>
<organism evidence="1 2">
    <name type="scientific">Clonostachys solani</name>
    <dbReference type="NCBI Taxonomy" id="160281"/>
    <lineage>
        <taxon>Eukaryota</taxon>
        <taxon>Fungi</taxon>
        <taxon>Dikarya</taxon>
        <taxon>Ascomycota</taxon>
        <taxon>Pezizomycotina</taxon>
        <taxon>Sordariomycetes</taxon>
        <taxon>Hypocreomycetidae</taxon>
        <taxon>Hypocreales</taxon>
        <taxon>Bionectriaceae</taxon>
        <taxon>Clonostachys</taxon>
    </lineage>
</organism>
<dbReference type="AlphaFoldDB" id="A0A9N9ZI50"/>